<keyword evidence="2" id="KW-1185">Reference proteome</keyword>
<dbReference type="Proteomes" id="UP001209540">
    <property type="component" value="Unassembled WGS sequence"/>
</dbReference>
<evidence type="ECO:0000313" key="1">
    <source>
        <dbReference type="EMBL" id="KAI9275755.1"/>
    </source>
</evidence>
<dbReference type="EMBL" id="JAIXMP010000003">
    <property type="protein sequence ID" value="KAI9275755.1"/>
    <property type="molecule type" value="Genomic_DNA"/>
</dbReference>
<protein>
    <submittedName>
        <fullName evidence="1">Uncharacterized protein</fullName>
    </submittedName>
</protein>
<feature type="non-terminal residue" evidence="1">
    <location>
        <position position="1"/>
    </location>
</feature>
<gene>
    <name evidence="1" type="ORF">BDA99DRAFT_418918</name>
</gene>
<reference evidence="1" key="1">
    <citation type="journal article" date="2022" name="IScience">
        <title>Evolution of zygomycete secretomes and the origins of terrestrial fungal ecologies.</title>
        <authorList>
            <person name="Chang Y."/>
            <person name="Wang Y."/>
            <person name="Mondo S."/>
            <person name="Ahrendt S."/>
            <person name="Andreopoulos W."/>
            <person name="Barry K."/>
            <person name="Beard J."/>
            <person name="Benny G.L."/>
            <person name="Blankenship S."/>
            <person name="Bonito G."/>
            <person name="Cuomo C."/>
            <person name="Desiro A."/>
            <person name="Gervers K.A."/>
            <person name="Hundley H."/>
            <person name="Kuo A."/>
            <person name="LaButti K."/>
            <person name="Lang B.F."/>
            <person name="Lipzen A."/>
            <person name="O'Donnell K."/>
            <person name="Pangilinan J."/>
            <person name="Reynolds N."/>
            <person name="Sandor L."/>
            <person name="Smith M.E."/>
            <person name="Tsang A."/>
            <person name="Grigoriev I.V."/>
            <person name="Stajich J.E."/>
            <person name="Spatafora J.W."/>
        </authorList>
    </citation>
    <scope>NUCLEOTIDE SEQUENCE</scope>
    <source>
        <strain evidence="1">RSA 2281</strain>
    </source>
</reference>
<feature type="non-terminal residue" evidence="1">
    <location>
        <position position="106"/>
    </location>
</feature>
<name>A0AAD5PIR0_9FUNG</name>
<comment type="caution">
    <text evidence="1">The sequence shown here is derived from an EMBL/GenBank/DDBJ whole genome shotgun (WGS) entry which is preliminary data.</text>
</comment>
<evidence type="ECO:0000313" key="2">
    <source>
        <dbReference type="Proteomes" id="UP001209540"/>
    </source>
</evidence>
<proteinExistence type="predicted"/>
<reference evidence="1" key="2">
    <citation type="submission" date="2023-02" db="EMBL/GenBank/DDBJ databases">
        <authorList>
            <consortium name="DOE Joint Genome Institute"/>
            <person name="Mondo S.J."/>
            <person name="Chang Y."/>
            <person name="Wang Y."/>
            <person name="Ahrendt S."/>
            <person name="Andreopoulos W."/>
            <person name="Barry K."/>
            <person name="Beard J."/>
            <person name="Benny G.L."/>
            <person name="Blankenship S."/>
            <person name="Bonito G."/>
            <person name="Cuomo C."/>
            <person name="Desiro A."/>
            <person name="Gervers K.A."/>
            <person name="Hundley H."/>
            <person name="Kuo A."/>
            <person name="LaButti K."/>
            <person name="Lang B.F."/>
            <person name="Lipzen A."/>
            <person name="O'Donnell K."/>
            <person name="Pangilinan J."/>
            <person name="Reynolds N."/>
            <person name="Sandor L."/>
            <person name="Smith M.W."/>
            <person name="Tsang A."/>
            <person name="Grigoriev I.V."/>
            <person name="Stajich J.E."/>
            <person name="Spatafora J.W."/>
        </authorList>
    </citation>
    <scope>NUCLEOTIDE SEQUENCE</scope>
    <source>
        <strain evidence="1">RSA 2281</strain>
    </source>
</reference>
<organism evidence="1 2">
    <name type="scientific">Phascolomyces articulosus</name>
    <dbReference type="NCBI Taxonomy" id="60185"/>
    <lineage>
        <taxon>Eukaryota</taxon>
        <taxon>Fungi</taxon>
        <taxon>Fungi incertae sedis</taxon>
        <taxon>Mucoromycota</taxon>
        <taxon>Mucoromycotina</taxon>
        <taxon>Mucoromycetes</taxon>
        <taxon>Mucorales</taxon>
        <taxon>Lichtheimiaceae</taxon>
        <taxon>Phascolomyces</taxon>
    </lineage>
</organism>
<accession>A0AAD5PIR0</accession>
<dbReference type="AlphaFoldDB" id="A0AAD5PIR0"/>
<sequence>SPILEKLFRNIILRCKWGESVGDSSGIIDSPGFKVDLRFIKDTVSHRKKEADKGNVELARSDCSSSKTYSDKTKLLIELKCVLDRLVKEETVVAKSIIIPALQLSG</sequence>